<evidence type="ECO:0000313" key="4">
    <source>
        <dbReference type="Proteomes" id="UP000249135"/>
    </source>
</evidence>
<dbReference type="InterPro" id="IPR042100">
    <property type="entry name" value="Bug_dom1"/>
</dbReference>
<accession>A0A2W5S0N3</accession>
<comment type="similarity">
    <text evidence="1">Belongs to the UPF0065 (bug) family.</text>
</comment>
<evidence type="ECO:0000256" key="1">
    <source>
        <dbReference type="ARBA" id="ARBA00006987"/>
    </source>
</evidence>
<comment type="caution">
    <text evidence="3">The sequence shown here is derived from an EMBL/GenBank/DDBJ whole genome shotgun (WGS) entry which is preliminary data.</text>
</comment>
<protein>
    <submittedName>
        <fullName evidence="3">ABC transporter substrate-binding protein</fullName>
    </submittedName>
</protein>
<organism evidence="3 4">
    <name type="scientific">Variovorax paradoxus</name>
    <dbReference type="NCBI Taxonomy" id="34073"/>
    <lineage>
        <taxon>Bacteria</taxon>
        <taxon>Pseudomonadati</taxon>
        <taxon>Pseudomonadota</taxon>
        <taxon>Betaproteobacteria</taxon>
        <taxon>Burkholderiales</taxon>
        <taxon>Comamonadaceae</taxon>
        <taxon>Variovorax</taxon>
    </lineage>
</organism>
<dbReference type="InterPro" id="IPR005064">
    <property type="entry name" value="BUG"/>
</dbReference>
<dbReference type="CDD" id="cd13578">
    <property type="entry name" value="PBP2_Bug27"/>
    <property type="match status" value="1"/>
</dbReference>
<feature type="chain" id="PRO_5016171343" evidence="2">
    <location>
        <begin position="41"/>
        <end position="339"/>
    </location>
</feature>
<dbReference type="SUPFAM" id="SSF53850">
    <property type="entry name" value="Periplasmic binding protein-like II"/>
    <property type="match status" value="1"/>
</dbReference>
<keyword evidence="2" id="KW-0732">Signal</keyword>
<dbReference type="PIRSF" id="PIRSF017082">
    <property type="entry name" value="YflP"/>
    <property type="match status" value="1"/>
</dbReference>
<dbReference type="Gene3D" id="3.40.190.150">
    <property type="entry name" value="Bordetella uptake gene, domain 1"/>
    <property type="match status" value="1"/>
</dbReference>
<name>A0A2W5S0N3_VARPD</name>
<evidence type="ECO:0000313" key="3">
    <source>
        <dbReference type="EMBL" id="PZQ76367.1"/>
    </source>
</evidence>
<dbReference type="PANTHER" id="PTHR42928:SF5">
    <property type="entry name" value="BLR1237 PROTEIN"/>
    <property type="match status" value="1"/>
</dbReference>
<reference evidence="3 4" key="1">
    <citation type="submission" date="2017-08" db="EMBL/GenBank/DDBJ databases">
        <title>Infants hospitalized years apart are colonized by the same room-sourced microbial strains.</title>
        <authorList>
            <person name="Brooks B."/>
            <person name="Olm M.R."/>
            <person name="Firek B.A."/>
            <person name="Baker R."/>
            <person name="Thomas B.C."/>
            <person name="Morowitz M.J."/>
            <person name="Banfield J.F."/>
        </authorList>
    </citation>
    <scope>NUCLEOTIDE SEQUENCE [LARGE SCALE GENOMIC DNA]</scope>
    <source>
        <strain evidence="3">S2_005_003_R2_41</strain>
    </source>
</reference>
<dbReference type="AlphaFoldDB" id="A0A2W5S0N3"/>
<dbReference type="Gene3D" id="3.40.190.10">
    <property type="entry name" value="Periplasmic binding protein-like II"/>
    <property type="match status" value="1"/>
</dbReference>
<dbReference type="EMBL" id="QFPP01000054">
    <property type="protein sequence ID" value="PZQ76367.1"/>
    <property type="molecule type" value="Genomic_DNA"/>
</dbReference>
<dbReference type="InterPro" id="IPR006311">
    <property type="entry name" value="TAT_signal"/>
</dbReference>
<dbReference type="PANTHER" id="PTHR42928">
    <property type="entry name" value="TRICARBOXYLATE-BINDING PROTEIN"/>
    <property type="match status" value="1"/>
</dbReference>
<proteinExistence type="inferred from homology"/>
<dbReference type="Proteomes" id="UP000249135">
    <property type="component" value="Unassembled WGS sequence"/>
</dbReference>
<feature type="signal peptide" evidence="2">
    <location>
        <begin position="1"/>
        <end position="40"/>
    </location>
</feature>
<evidence type="ECO:0000256" key="2">
    <source>
        <dbReference type="SAM" id="SignalP"/>
    </source>
</evidence>
<dbReference type="PROSITE" id="PS51318">
    <property type="entry name" value="TAT"/>
    <property type="match status" value="1"/>
</dbReference>
<dbReference type="Pfam" id="PF03401">
    <property type="entry name" value="TctC"/>
    <property type="match status" value="1"/>
</dbReference>
<gene>
    <name evidence="3" type="ORF">DI563_07280</name>
</gene>
<sequence>MHSSSSRASARPCPARRRALATLAAGAVALAVPLHSQAQADYPNKPIRVVVTFPPGGSSDAVFRMLVPRLNERLGQPVVVDNRPGAGGNVGLTVVARAAPDGYTLGLGAAGALSANASLYAQMPFDPARDLQPVAMVAAIPFVLVGHPSLQPRTLKALIDKAKAEPRKLSIAHGGNGTAMHLSAALLSQMAGVQLVEVAYRGSGPAALDVLGGQVPLGIVDLPSALQQIRAGKLVAYAVTSTARLPMLPDVPTMSEAGVPGYDSTGWFGIVAPAGTPEPIVTRLNAEINAGLADEATRAAMRNLGVEPAPQSTAAFARYIGSETTKWAQVIQRAGIKLD</sequence>